<organism evidence="1 2">
    <name type="scientific">Aporhodopirellula aestuarii</name>
    <dbReference type="NCBI Taxonomy" id="2950107"/>
    <lineage>
        <taxon>Bacteria</taxon>
        <taxon>Pseudomonadati</taxon>
        <taxon>Planctomycetota</taxon>
        <taxon>Planctomycetia</taxon>
        <taxon>Pirellulales</taxon>
        <taxon>Pirellulaceae</taxon>
        <taxon>Aporhodopirellula</taxon>
    </lineage>
</organism>
<dbReference type="Proteomes" id="UP001202961">
    <property type="component" value="Unassembled WGS sequence"/>
</dbReference>
<gene>
    <name evidence="1" type="ORF">NB063_14940</name>
</gene>
<evidence type="ECO:0000313" key="1">
    <source>
        <dbReference type="EMBL" id="MCM2371903.1"/>
    </source>
</evidence>
<keyword evidence="2" id="KW-1185">Reference proteome</keyword>
<accession>A0ABT0U682</accession>
<sequence length="223" mass="24747">MSVSSPPSLPSSTPVDADYLILAGLPEGTTAFELAAAGPAGYVRYCNWYASRLDSRRLRNPGLSIETRLAAYLRLIGGQGQRFHLGTGAIPSARWLRARIDLHRNTIGKYIKDAQANKPIQLNLTVGCQLAFAAAIYPPQTKFEKNAIAEVLENRLDLIDDYYLTGRKKANMVRCLTPIIHTGKNELFTIAKSYPCSYNLDEKMLPVKQLAKHTPRRLVAKSM</sequence>
<dbReference type="RefSeq" id="WP_250929535.1">
    <property type="nucleotide sequence ID" value="NZ_JAMQBK010000039.1"/>
</dbReference>
<evidence type="ECO:0008006" key="3">
    <source>
        <dbReference type="Google" id="ProtNLM"/>
    </source>
</evidence>
<proteinExistence type="predicted"/>
<name>A0ABT0U682_9BACT</name>
<comment type="caution">
    <text evidence="1">The sequence shown here is derived from an EMBL/GenBank/DDBJ whole genome shotgun (WGS) entry which is preliminary data.</text>
</comment>
<protein>
    <recommendedName>
        <fullName evidence="3">Homing endonuclease LAGLIDADG domain-containing protein</fullName>
    </recommendedName>
</protein>
<reference evidence="1 2" key="1">
    <citation type="journal article" date="2022" name="Syst. Appl. Microbiol.">
        <title>Rhodopirellula aestuarii sp. nov., a novel member of the genus Rhodopirellula isolated from brackish sediments collected in the Tagus River estuary, Portugal.</title>
        <authorList>
            <person name="Vitorino I.R."/>
            <person name="Klimek D."/>
            <person name="Calusinska M."/>
            <person name="Lobo-da-Cunha A."/>
            <person name="Vasconcelos V."/>
            <person name="Lage O.M."/>
        </authorList>
    </citation>
    <scope>NUCLEOTIDE SEQUENCE [LARGE SCALE GENOMIC DNA]</scope>
    <source>
        <strain evidence="1 2">ICT_H3.1</strain>
    </source>
</reference>
<evidence type="ECO:0000313" key="2">
    <source>
        <dbReference type="Proteomes" id="UP001202961"/>
    </source>
</evidence>
<dbReference type="EMBL" id="JAMQBK010000039">
    <property type="protein sequence ID" value="MCM2371903.1"/>
    <property type="molecule type" value="Genomic_DNA"/>
</dbReference>